<sequence length="213" mass="21223">MLVLLATFLGLLGHALAQFPGDCDQESALLSCIPQATVCSGNIPASISSCGCTNIQTVMNCYSTYCSGQLTDDFMLALSSESNVVCNGIGSISFPSGIVSSDVPTSPASTIVNTTTATSSITGEVTSTSTTSSKVGATITGTSSGTTASPTSSGAAVSATSKAAAERGMGHAVPVLGGVLGALIGIVGMILFVILLSKDQQKDVQCTMPIPQA</sequence>
<gene>
    <name evidence="3" type="ORF">OIDMADRAFT_34673</name>
</gene>
<name>A0A0C3GTQ0_OIDMZ</name>
<evidence type="ECO:0000256" key="2">
    <source>
        <dbReference type="SAM" id="SignalP"/>
    </source>
</evidence>
<protein>
    <recommendedName>
        <fullName evidence="5">Extracellular membrane protein CFEM domain-containing protein</fullName>
    </recommendedName>
</protein>
<evidence type="ECO:0008006" key="5">
    <source>
        <dbReference type="Google" id="ProtNLM"/>
    </source>
</evidence>
<dbReference type="OrthoDB" id="10471127at2759"/>
<keyword evidence="1" id="KW-0472">Membrane</keyword>
<proteinExistence type="predicted"/>
<keyword evidence="2" id="KW-0732">Signal</keyword>
<keyword evidence="1" id="KW-0812">Transmembrane</keyword>
<dbReference type="InParanoid" id="A0A0C3GTQ0"/>
<feature type="transmembrane region" description="Helical" evidence="1">
    <location>
        <begin position="175"/>
        <end position="196"/>
    </location>
</feature>
<keyword evidence="1" id="KW-1133">Transmembrane helix</keyword>
<keyword evidence="4" id="KW-1185">Reference proteome</keyword>
<feature type="chain" id="PRO_5002164928" description="Extracellular membrane protein CFEM domain-containing protein" evidence="2">
    <location>
        <begin position="18"/>
        <end position="213"/>
    </location>
</feature>
<evidence type="ECO:0000313" key="4">
    <source>
        <dbReference type="Proteomes" id="UP000054321"/>
    </source>
</evidence>
<organism evidence="3 4">
    <name type="scientific">Oidiodendron maius (strain Zn)</name>
    <dbReference type="NCBI Taxonomy" id="913774"/>
    <lineage>
        <taxon>Eukaryota</taxon>
        <taxon>Fungi</taxon>
        <taxon>Dikarya</taxon>
        <taxon>Ascomycota</taxon>
        <taxon>Pezizomycotina</taxon>
        <taxon>Leotiomycetes</taxon>
        <taxon>Leotiomycetes incertae sedis</taxon>
        <taxon>Myxotrichaceae</taxon>
        <taxon>Oidiodendron</taxon>
    </lineage>
</organism>
<dbReference type="EMBL" id="KN832889">
    <property type="protein sequence ID" value="KIM94659.1"/>
    <property type="molecule type" value="Genomic_DNA"/>
</dbReference>
<feature type="signal peptide" evidence="2">
    <location>
        <begin position="1"/>
        <end position="17"/>
    </location>
</feature>
<dbReference type="Proteomes" id="UP000054321">
    <property type="component" value="Unassembled WGS sequence"/>
</dbReference>
<reference evidence="4" key="2">
    <citation type="submission" date="2015-01" db="EMBL/GenBank/DDBJ databases">
        <title>Evolutionary Origins and Diversification of the Mycorrhizal Mutualists.</title>
        <authorList>
            <consortium name="DOE Joint Genome Institute"/>
            <consortium name="Mycorrhizal Genomics Consortium"/>
            <person name="Kohler A."/>
            <person name="Kuo A."/>
            <person name="Nagy L.G."/>
            <person name="Floudas D."/>
            <person name="Copeland A."/>
            <person name="Barry K.W."/>
            <person name="Cichocki N."/>
            <person name="Veneault-Fourrey C."/>
            <person name="LaButti K."/>
            <person name="Lindquist E.A."/>
            <person name="Lipzen A."/>
            <person name="Lundell T."/>
            <person name="Morin E."/>
            <person name="Murat C."/>
            <person name="Riley R."/>
            <person name="Ohm R."/>
            <person name="Sun H."/>
            <person name="Tunlid A."/>
            <person name="Henrissat B."/>
            <person name="Grigoriev I.V."/>
            <person name="Hibbett D.S."/>
            <person name="Martin F."/>
        </authorList>
    </citation>
    <scope>NUCLEOTIDE SEQUENCE [LARGE SCALE GENOMIC DNA]</scope>
    <source>
        <strain evidence="4">Zn</strain>
    </source>
</reference>
<dbReference type="HOGENOM" id="CLU_1294759_0_0_1"/>
<accession>A0A0C3GTQ0</accession>
<evidence type="ECO:0000313" key="3">
    <source>
        <dbReference type="EMBL" id="KIM94659.1"/>
    </source>
</evidence>
<evidence type="ECO:0000256" key="1">
    <source>
        <dbReference type="SAM" id="Phobius"/>
    </source>
</evidence>
<reference evidence="3 4" key="1">
    <citation type="submission" date="2014-04" db="EMBL/GenBank/DDBJ databases">
        <authorList>
            <consortium name="DOE Joint Genome Institute"/>
            <person name="Kuo A."/>
            <person name="Martino E."/>
            <person name="Perotto S."/>
            <person name="Kohler A."/>
            <person name="Nagy L.G."/>
            <person name="Floudas D."/>
            <person name="Copeland A."/>
            <person name="Barry K.W."/>
            <person name="Cichocki N."/>
            <person name="Veneault-Fourrey C."/>
            <person name="LaButti K."/>
            <person name="Lindquist E.A."/>
            <person name="Lipzen A."/>
            <person name="Lundell T."/>
            <person name="Morin E."/>
            <person name="Murat C."/>
            <person name="Sun H."/>
            <person name="Tunlid A."/>
            <person name="Henrissat B."/>
            <person name="Grigoriev I.V."/>
            <person name="Hibbett D.S."/>
            <person name="Martin F."/>
            <person name="Nordberg H.P."/>
            <person name="Cantor M.N."/>
            <person name="Hua S.X."/>
        </authorList>
    </citation>
    <scope>NUCLEOTIDE SEQUENCE [LARGE SCALE GENOMIC DNA]</scope>
    <source>
        <strain evidence="3 4">Zn</strain>
    </source>
</reference>
<dbReference type="AlphaFoldDB" id="A0A0C3GTQ0"/>